<evidence type="ECO:0008006" key="3">
    <source>
        <dbReference type="Google" id="ProtNLM"/>
    </source>
</evidence>
<dbReference type="InterPro" id="IPR025659">
    <property type="entry name" value="Tubby-like_C"/>
</dbReference>
<dbReference type="InterPro" id="IPR007612">
    <property type="entry name" value="LOR"/>
</dbReference>
<evidence type="ECO:0000313" key="2">
    <source>
        <dbReference type="EMBL" id="CAD8302124.1"/>
    </source>
</evidence>
<evidence type="ECO:0000256" key="1">
    <source>
        <dbReference type="ARBA" id="ARBA00005437"/>
    </source>
</evidence>
<gene>
    <name evidence="2" type="ORF">TDUB1175_LOCUS5773</name>
</gene>
<organism evidence="2">
    <name type="scientific">Pseudictyota dubia</name>
    <dbReference type="NCBI Taxonomy" id="2749911"/>
    <lineage>
        <taxon>Eukaryota</taxon>
        <taxon>Sar</taxon>
        <taxon>Stramenopiles</taxon>
        <taxon>Ochrophyta</taxon>
        <taxon>Bacillariophyta</taxon>
        <taxon>Mediophyceae</taxon>
        <taxon>Biddulphiophycidae</taxon>
        <taxon>Eupodiscales</taxon>
        <taxon>Odontellaceae</taxon>
        <taxon>Pseudictyota</taxon>
    </lineage>
</organism>
<comment type="similarity">
    <text evidence="1">Belongs to the LOR family.</text>
</comment>
<protein>
    <recommendedName>
        <fullName evidence="3">Tubby C-terminal domain-containing protein</fullName>
    </recommendedName>
</protein>
<dbReference type="AlphaFoldDB" id="A0A7R9VPX3"/>
<dbReference type="Gene3D" id="2.40.160.200">
    <property type="entry name" value="LURP1-related"/>
    <property type="match status" value="1"/>
</dbReference>
<accession>A0A7R9VPX3</accession>
<reference evidence="2" key="1">
    <citation type="submission" date="2021-01" db="EMBL/GenBank/DDBJ databases">
        <authorList>
            <person name="Corre E."/>
            <person name="Pelletier E."/>
            <person name="Niang G."/>
            <person name="Scheremetjew M."/>
            <person name="Finn R."/>
            <person name="Kale V."/>
            <person name="Holt S."/>
            <person name="Cochrane G."/>
            <person name="Meng A."/>
            <person name="Brown T."/>
            <person name="Cohen L."/>
        </authorList>
    </citation>
    <scope>NUCLEOTIDE SEQUENCE</scope>
    <source>
        <strain evidence="2">CCMP147</strain>
    </source>
</reference>
<dbReference type="SUPFAM" id="SSF54518">
    <property type="entry name" value="Tubby C-terminal domain-like"/>
    <property type="match status" value="1"/>
</dbReference>
<dbReference type="InterPro" id="IPR038595">
    <property type="entry name" value="LOR_sf"/>
</dbReference>
<name>A0A7R9VPX3_9STRA</name>
<dbReference type="Pfam" id="PF04525">
    <property type="entry name" value="LOR"/>
    <property type="match status" value="1"/>
</dbReference>
<dbReference type="EMBL" id="HBED01011569">
    <property type="protein sequence ID" value="CAD8302124.1"/>
    <property type="molecule type" value="Transcribed_RNA"/>
</dbReference>
<sequence length="243" mass="27133">MGDCVSTQVNEPVRIVECVPEGSLVVFGNQYTVKASEKNSGTTDGAITSNAKKNTLVMKLRPHLLSWSGDSFTVVDVSKGNQELFRVGGKALTFNQRREVADAKTGKAIFHMQENFLQLDDYQTIYRQGKNGDAAEELFRVYSGFGNYQQWTEGLKNSNGVPFKLGGKMGIFLKGHIYLDRGQELDSRKAIARVMSPLDWCDFWPAGWERDSYLVEVAQGVDYALVLAMVLAVDKMMQTYDSD</sequence>
<proteinExistence type="inferred from homology"/>